<proteinExistence type="predicted"/>
<name>A0A5B9CZQ9_9HYPH</name>
<reference evidence="2" key="1">
    <citation type="submission" date="2019-07" db="EMBL/GenBank/DDBJ databases">
        <title>Bartonella kosoyii sp. nov. and Bartonella krasnovii sp. nov., two novel members of the Bartonella elizabethae complex sensu lato, isolated from black rats and wild desert rodent-fleas.</title>
        <authorList>
            <person name="Gutierrez R."/>
            <person name="Shalit T."/>
            <person name="Markus B."/>
            <person name="Yuan C."/>
            <person name="Nachum-Biala Y."/>
            <person name="Elad D."/>
            <person name="Harrus S."/>
        </authorList>
    </citation>
    <scope>NUCLEOTIDE SEQUENCE [LARGE SCALE GENOMIC DNA]</scope>
    <source>
        <strain evidence="2">OE 1-1</strain>
    </source>
</reference>
<dbReference type="AlphaFoldDB" id="A0A5B9CZQ9"/>
<dbReference type="Proteomes" id="UP000321311">
    <property type="component" value="Chromosome"/>
</dbReference>
<dbReference type="EMBL" id="CP031844">
    <property type="protein sequence ID" value="QEE11718.1"/>
    <property type="molecule type" value="Genomic_DNA"/>
</dbReference>
<dbReference type="OrthoDB" id="7924584at2"/>
<dbReference type="RefSeq" id="WP_120121877.1">
    <property type="nucleotide sequence ID" value="NZ_CP031844.2"/>
</dbReference>
<dbReference type="KEGG" id="barn:D1092_01525"/>
<accession>A0A5B9CZQ9</accession>
<dbReference type="GeneID" id="71060834"/>
<evidence type="ECO:0000313" key="1">
    <source>
        <dbReference type="EMBL" id="QEE11718.1"/>
    </source>
</evidence>
<sequence>MEKPILINSNEILLVHSVYFDRDEHIAESGPLDASQILSIVNGVDDVIQIFRINPSENSCEDISEEIADAYVEENIKHLYEESKVHYFIRESDIYNEILDDLAKERYNDEVYGTYEQQHRLTPWNVLPNYPSYTSRF</sequence>
<keyword evidence="1" id="KW-0808">Transferase</keyword>
<gene>
    <name evidence="1" type="ORF">D1092_01525</name>
</gene>
<organism evidence="1 2">
    <name type="scientific">Bartonella krasnovii</name>
    <dbReference type="NCBI Taxonomy" id="2267275"/>
    <lineage>
        <taxon>Bacteria</taxon>
        <taxon>Pseudomonadati</taxon>
        <taxon>Pseudomonadota</taxon>
        <taxon>Alphaproteobacteria</taxon>
        <taxon>Hyphomicrobiales</taxon>
        <taxon>Bartonellaceae</taxon>
        <taxon>Bartonella</taxon>
    </lineage>
</organism>
<dbReference type="GO" id="GO:0016740">
    <property type="term" value="F:transferase activity"/>
    <property type="evidence" value="ECO:0007669"/>
    <property type="project" value="UniProtKB-KW"/>
</dbReference>
<evidence type="ECO:0000313" key="2">
    <source>
        <dbReference type="Proteomes" id="UP000321311"/>
    </source>
</evidence>
<protein>
    <submittedName>
        <fullName evidence="1">Acetyltransferase</fullName>
    </submittedName>
</protein>